<evidence type="ECO:0000313" key="2">
    <source>
        <dbReference type="Proteomes" id="UP000178943"/>
    </source>
</evidence>
<comment type="caution">
    <text evidence="1">The sequence shown here is derived from an EMBL/GenBank/DDBJ whole genome shotgun (WGS) entry which is preliminary data.</text>
</comment>
<name>A0A1F5V7D9_9BACT</name>
<proteinExistence type="predicted"/>
<accession>A0A1F5V7D9</accession>
<organism evidence="1 2">
    <name type="scientific">Candidatus Fischerbacteria bacterium RBG_13_37_8</name>
    <dbReference type="NCBI Taxonomy" id="1817863"/>
    <lineage>
        <taxon>Bacteria</taxon>
        <taxon>Candidatus Fischeribacteriota</taxon>
    </lineage>
</organism>
<dbReference type="Proteomes" id="UP000178943">
    <property type="component" value="Unassembled WGS sequence"/>
</dbReference>
<evidence type="ECO:0000313" key="1">
    <source>
        <dbReference type="EMBL" id="OGF59343.1"/>
    </source>
</evidence>
<reference evidence="1 2" key="1">
    <citation type="journal article" date="2016" name="Nat. Commun.">
        <title>Thousands of microbial genomes shed light on interconnected biogeochemical processes in an aquifer system.</title>
        <authorList>
            <person name="Anantharaman K."/>
            <person name="Brown C.T."/>
            <person name="Hug L.A."/>
            <person name="Sharon I."/>
            <person name="Castelle C.J."/>
            <person name="Probst A.J."/>
            <person name="Thomas B.C."/>
            <person name="Singh A."/>
            <person name="Wilkins M.J."/>
            <person name="Karaoz U."/>
            <person name="Brodie E.L."/>
            <person name="Williams K.H."/>
            <person name="Hubbard S.S."/>
            <person name="Banfield J.F."/>
        </authorList>
    </citation>
    <scope>NUCLEOTIDE SEQUENCE [LARGE SCALE GENOMIC DNA]</scope>
</reference>
<protein>
    <submittedName>
        <fullName evidence="1">Uncharacterized protein</fullName>
    </submittedName>
</protein>
<gene>
    <name evidence="1" type="ORF">A2Y62_13750</name>
</gene>
<dbReference type="AlphaFoldDB" id="A0A1F5V7D9"/>
<sequence length="293" mass="33123">MKVSAVTRYKEPRYPDRALYALQPKLLASMIPPQWLKSKAVMGTLIAFVLSGAKIDFAIDQVTEPIQATSPENAKKENEPKQEQAEMKIAPLFMHGEGRGATGCVVISAPVFLSEAEAIEIIFDELKKNDIPFDKRNVSVPDFSIEEKRMDYYSRPVETFSLKHPFAFDGFSTKYNLGFKFVSQLNYYLLGGDHSFSTVQDYDFIKVAFELKEKIRDTHRANTVIFYDPVVSESDCGGQTKNADLLPPSPPISDGAGKFKYHCKDYAKQLLKQQVQDFISWLTSEFASMDPKQ</sequence>
<dbReference type="EMBL" id="MFGW01000217">
    <property type="protein sequence ID" value="OGF59343.1"/>
    <property type="molecule type" value="Genomic_DNA"/>
</dbReference>